<dbReference type="EMBL" id="CAJMXA010001996">
    <property type="protein sequence ID" value="CAE6474081.1"/>
    <property type="molecule type" value="Genomic_DNA"/>
</dbReference>
<dbReference type="AlphaFoldDB" id="A0A8H3GY41"/>
<keyword evidence="1" id="KW-0732">Signal</keyword>
<name>A0A8H3GY41_9AGAM</name>
<comment type="caution">
    <text evidence="2">The sequence shown here is derived from an EMBL/GenBank/DDBJ whole genome shotgun (WGS) entry which is preliminary data.</text>
</comment>
<evidence type="ECO:0000256" key="1">
    <source>
        <dbReference type="SAM" id="SignalP"/>
    </source>
</evidence>
<feature type="signal peptide" evidence="1">
    <location>
        <begin position="1"/>
        <end position="21"/>
    </location>
</feature>
<sequence length="233" mass="24908">MLFNHILPFVALVSLAVPIFAAPIEPNLALDSEELKIECDKTYTELEDILDRKGIGLPIDAEAEAKIVNLKALCTPVERTESKGSVAAVFLAVQSELDTLKQKIEAVMAGPIGSIEKQVGEMMNKVHAEVGQLKAEIRSFIGAEPSVVYGNPAGGTQLTNDELVKVIHTFLSHVSHLEETVKNVSGYTFTSAQQNIRKDILAVKKTLGIISSEVADGVANMILLASMGPSASA</sequence>
<reference evidence="2" key="1">
    <citation type="submission" date="2021-01" db="EMBL/GenBank/DDBJ databases">
        <authorList>
            <person name="Kaushik A."/>
        </authorList>
    </citation>
    <scope>NUCLEOTIDE SEQUENCE</scope>
    <source>
        <strain evidence="2">AG6-10EEA</strain>
    </source>
</reference>
<gene>
    <name evidence="2" type="ORF">RDB_LOCUS78621</name>
</gene>
<evidence type="ECO:0000313" key="3">
    <source>
        <dbReference type="Proteomes" id="UP000663853"/>
    </source>
</evidence>
<organism evidence="2 3">
    <name type="scientific">Rhizoctonia solani</name>
    <dbReference type="NCBI Taxonomy" id="456999"/>
    <lineage>
        <taxon>Eukaryota</taxon>
        <taxon>Fungi</taxon>
        <taxon>Dikarya</taxon>
        <taxon>Basidiomycota</taxon>
        <taxon>Agaricomycotina</taxon>
        <taxon>Agaricomycetes</taxon>
        <taxon>Cantharellales</taxon>
        <taxon>Ceratobasidiaceae</taxon>
        <taxon>Rhizoctonia</taxon>
    </lineage>
</organism>
<feature type="chain" id="PRO_5034583694" evidence="1">
    <location>
        <begin position="22"/>
        <end position="233"/>
    </location>
</feature>
<proteinExistence type="predicted"/>
<dbReference type="Proteomes" id="UP000663853">
    <property type="component" value="Unassembled WGS sequence"/>
</dbReference>
<protein>
    <submittedName>
        <fullName evidence="2">Uncharacterized protein</fullName>
    </submittedName>
</protein>
<accession>A0A8H3GY41</accession>
<evidence type="ECO:0000313" key="2">
    <source>
        <dbReference type="EMBL" id="CAE6474081.1"/>
    </source>
</evidence>